<protein>
    <submittedName>
        <fullName evidence="1">DUF1348 domain-containing protein</fullName>
    </submittedName>
</protein>
<dbReference type="EMBL" id="PUHZ01000007">
    <property type="protein sequence ID" value="PQO46867.1"/>
    <property type="molecule type" value="Genomic_DNA"/>
</dbReference>
<comment type="caution">
    <text evidence="1">The sequence shown here is derived from an EMBL/GenBank/DDBJ whole genome shotgun (WGS) entry which is preliminary data.</text>
</comment>
<dbReference type="InterPro" id="IPR032710">
    <property type="entry name" value="NTF2-like_dom_sf"/>
</dbReference>
<evidence type="ECO:0000313" key="3">
    <source>
        <dbReference type="Proteomes" id="UP000237819"/>
    </source>
</evidence>
<dbReference type="PANTHER" id="PTHR31757">
    <property type="entry name" value="SLL0781 PROTEIN"/>
    <property type="match status" value="1"/>
</dbReference>
<dbReference type="Proteomes" id="UP000237819">
    <property type="component" value="Unassembled WGS sequence"/>
</dbReference>
<dbReference type="OrthoDB" id="9787970at2"/>
<evidence type="ECO:0000313" key="1">
    <source>
        <dbReference type="EMBL" id="PQO26499.1"/>
    </source>
</evidence>
<dbReference type="RefSeq" id="WP_105334666.1">
    <property type="nucleotide sequence ID" value="NZ_PUHZ01000007.1"/>
</dbReference>
<dbReference type="EMBL" id="PUIB01000031">
    <property type="protein sequence ID" value="PQO26499.1"/>
    <property type="molecule type" value="Genomic_DNA"/>
</dbReference>
<evidence type="ECO:0000313" key="4">
    <source>
        <dbReference type="Proteomes" id="UP000239388"/>
    </source>
</evidence>
<dbReference type="Gene3D" id="3.10.450.50">
    <property type="match status" value="1"/>
</dbReference>
<dbReference type="InterPro" id="IPR009783">
    <property type="entry name" value="DUF1348"/>
</dbReference>
<reference evidence="3 4" key="1">
    <citation type="submission" date="2018-02" db="EMBL/GenBank/DDBJ databases">
        <title>Comparative genomes isolates from brazilian mangrove.</title>
        <authorList>
            <person name="Araujo J.E."/>
            <person name="Taketani R.G."/>
            <person name="Silva M.C.P."/>
            <person name="Loureco M.V."/>
            <person name="Andreote F.D."/>
        </authorList>
    </citation>
    <scope>NUCLEOTIDE SEQUENCE [LARGE SCALE GENOMIC DNA]</scope>
    <source>
        <strain evidence="1 4">NAP PRIS-MGV</strain>
        <strain evidence="2 3">Nap-Phe MGV</strain>
    </source>
</reference>
<evidence type="ECO:0000313" key="2">
    <source>
        <dbReference type="EMBL" id="PQO46867.1"/>
    </source>
</evidence>
<sequence length="162" mass="19022">MTANAEVASPPVITTPFTLETATRKVRLAEDAWNSRDPHRVALAYTEDSVWRNRSEFVTGREEIVQFLSGKWERELDYRLTKSLWAFEDNRIAVRFQYEWHDADGRWFRSYGNELWEFDHRGLMRRREASINDVAISSADRKFYWPAPGPRPADDNGIPSVR</sequence>
<dbReference type="Pfam" id="PF07080">
    <property type="entry name" value="DUF1348"/>
    <property type="match status" value="1"/>
</dbReference>
<name>A0A2S8F2X2_9BACT</name>
<organism evidence="1 4">
    <name type="scientific">Blastopirellula marina</name>
    <dbReference type="NCBI Taxonomy" id="124"/>
    <lineage>
        <taxon>Bacteria</taxon>
        <taxon>Pseudomonadati</taxon>
        <taxon>Planctomycetota</taxon>
        <taxon>Planctomycetia</taxon>
        <taxon>Pirellulales</taxon>
        <taxon>Pirellulaceae</taxon>
        <taxon>Blastopirellula</taxon>
    </lineage>
</organism>
<proteinExistence type="predicted"/>
<dbReference type="AlphaFoldDB" id="A0A2S8F2X2"/>
<dbReference type="Proteomes" id="UP000239388">
    <property type="component" value="Unassembled WGS sequence"/>
</dbReference>
<accession>A0A2S8F2X2</accession>
<gene>
    <name evidence="2" type="ORF">C5Y93_06870</name>
    <name evidence="1" type="ORF">C5Y98_30640</name>
</gene>
<dbReference type="PANTHER" id="PTHR31757:SF0">
    <property type="entry name" value="SLL0781 PROTEIN"/>
    <property type="match status" value="1"/>
</dbReference>
<dbReference type="SUPFAM" id="SSF54427">
    <property type="entry name" value="NTF2-like"/>
    <property type="match status" value="1"/>
</dbReference>